<reference evidence="1 2" key="2">
    <citation type="journal article" date="2017" name="Genome Biol.">
        <title>New reference genome sequences of hot pepper reveal the massive evolution of plant disease-resistance genes by retroduplication.</title>
        <authorList>
            <person name="Kim S."/>
            <person name="Park J."/>
            <person name="Yeom S.I."/>
            <person name="Kim Y.M."/>
            <person name="Seo E."/>
            <person name="Kim K.T."/>
            <person name="Kim M.S."/>
            <person name="Lee J.M."/>
            <person name="Cheong K."/>
            <person name="Shin H.S."/>
            <person name="Kim S.B."/>
            <person name="Han K."/>
            <person name="Lee J."/>
            <person name="Park M."/>
            <person name="Lee H.A."/>
            <person name="Lee H.Y."/>
            <person name="Lee Y."/>
            <person name="Oh S."/>
            <person name="Lee J.H."/>
            <person name="Choi E."/>
            <person name="Choi E."/>
            <person name="Lee S.E."/>
            <person name="Jeon J."/>
            <person name="Kim H."/>
            <person name="Choi G."/>
            <person name="Song H."/>
            <person name="Lee J."/>
            <person name="Lee S.C."/>
            <person name="Kwon J.K."/>
            <person name="Lee H.Y."/>
            <person name="Koo N."/>
            <person name="Hong Y."/>
            <person name="Kim R.W."/>
            <person name="Kang W.H."/>
            <person name="Huh J.H."/>
            <person name="Kang B.C."/>
            <person name="Yang T.J."/>
            <person name="Lee Y.H."/>
            <person name="Bennetzen J.L."/>
            <person name="Choi D."/>
        </authorList>
    </citation>
    <scope>NUCLEOTIDE SEQUENCE [LARGE SCALE GENOMIC DNA]</scope>
    <source>
        <strain evidence="2">cv. CM334</strain>
    </source>
</reference>
<comment type="caution">
    <text evidence="1">The sequence shown here is derived from an EMBL/GenBank/DDBJ whole genome shotgun (WGS) entry which is preliminary data.</text>
</comment>
<dbReference type="Proteomes" id="UP000222542">
    <property type="component" value="Unassembled WGS sequence"/>
</dbReference>
<dbReference type="STRING" id="4072.A0A2G2YS99"/>
<dbReference type="Gramene" id="PHT72637">
    <property type="protein sequence ID" value="PHT72637"/>
    <property type="gene ID" value="T459_23422"/>
</dbReference>
<evidence type="ECO:0000313" key="2">
    <source>
        <dbReference type="Proteomes" id="UP000222542"/>
    </source>
</evidence>
<evidence type="ECO:0000313" key="1">
    <source>
        <dbReference type="EMBL" id="PHT72637.1"/>
    </source>
</evidence>
<protein>
    <submittedName>
        <fullName evidence="1">Uncharacterized protein</fullName>
    </submittedName>
</protein>
<accession>A0A2G2YS99</accession>
<organism evidence="1 2">
    <name type="scientific">Capsicum annuum</name>
    <name type="common">Capsicum pepper</name>
    <dbReference type="NCBI Taxonomy" id="4072"/>
    <lineage>
        <taxon>Eukaryota</taxon>
        <taxon>Viridiplantae</taxon>
        <taxon>Streptophyta</taxon>
        <taxon>Embryophyta</taxon>
        <taxon>Tracheophyta</taxon>
        <taxon>Spermatophyta</taxon>
        <taxon>Magnoliopsida</taxon>
        <taxon>eudicotyledons</taxon>
        <taxon>Gunneridae</taxon>
        <taxon>Pentapetalae</taxon>
        <taxon>asterids</taxon>
        <taxon>lamiids</taxon>
        <taxon>Solanales</taxon>
        <taxon>Solanaceae</taxon>
        <taxon>Solanoideae</taxon>
        <taxon>Capsiceae</taxon>
        <taxon>Capsicum</taxon>
    </lineage>
</organism>
<proteinExistence type="predicted"/>
<dbReference type="AlphaFoldDB" id="A0A2G2YS99"/>
<reference evidence="1 2" key="1">
    <citation type="journal article" date="2014" name="Nat. Genet.">
        <title>Genome sequence of the hot pepper provides insights into the evolution of pungency in Capsicum species.</title>
        <authorList>
            <person name="Kim S."/>
            <person name="Park M."/>
            <person name="Yeom S.I."/>
            <person name="Kim Y.M."/>
            <person name="Lee J.M."/>
            <person name="Lee H.A."/>
            <person name="Seo E."/>
            <person name="Choi J."/>
            <person name="Cheong K."/>
            <person name="Kim K.T."/>
            <person name="Jung K."/>
            <person name="Lee G.W."/>
            <person name="Oh S.K."/>
            <person name="Bae C."/>
            <person name="Kim S.B."/>
            <person name="Lee H.Y."/>
            <person name="Kim S.Y."/>
            <person name="Kim M.S."/>
            <person name="Kang B.C."/>
            <person name="Jo Y.D."/>
            <person name="Yang H.B."/>
            <person name="Jeong H.J."/>
            <person name="Kang W.H."/>
            <person name="Kwon J.K."/>
            <person name="Shin C."/>
            <person name="Lim J.Y."/>
            <person name="Park J.H."/>
            <person name="Huh J.H."/>
            <person name="Kim J.S."/>
            <person name="Kim B.D."/>
            <person name="Cohen O."/>
            <person name="Paran I."/>
            <person name="Suh M.C."/>
            <person name="Lee S.B."/>
            <person name="Kim Y.K."/>
            <person name="Shin Y."/>
            <person name="Noh S.J."/>
            <person name="Park J."/>
            <person name="Seo Y.S."/>
            <person name="Kwon S.Y."/>
            <person name="Kim H.A."/>
            <person name="Park J.M."/>
            <person name="Kim H.J."/>
            <person name="Choi S.B."/>
            <person name="Bosland P.W."/>
            <person name="Reeves G."/>
            <person name="Jo S.H."/>
            <person name="Lee B.W."/>
            <person name="Cho H.T."/>
            <person name="Choi H.S."/>
            <person name="Lee M.S."/>
            <person name="Yu Y."/>
            <person name="Do Choi Y."/>
            <person name="Park B.S."/>
            <person name="van Deynze A."/>
            <person name="Ashrafi H."/>
            <person name="Hill T."/>
            <person name="Kim W.T."/>
            <person name="Pai H.S."/>
            <person name="Ahn H.K."/>
            <person name="Yeam I."/>
            <person name="Giovannoni J.J."/>
            <person name="Rose J.K."/>
            <person name="Sorensen I."/>
            <person name="Lee S.J."/>
            <person name="Kim R.W."/>
            <person name="Choi I.Y."/>
            <person name="Choi B.S."/>
            <person name="Lim J.S."/>
            <person name="Lee Y.H."/>
            <person name="Choi D."/>
        </authorList>
    </citation>
    <scope>NUCLEOTIDE SEQUENCE [LARGE SCALE GENOMIC DNA]</scope>
    <source>
        <strain evidence="2">cv. CM334</strain>
    </source>
</reference>
<sequence length="122" mass="13928">MDQRLPIDAITKETIDLTYKVQVVDKFRPRENRDQSVQFQTIHPQDEKEQQVVIVLYGDDIPKYERVEDNEQILVSYTLRSSSASPSSVNLAPIEDEVFPISTTKVVILGTDFPCGRENITS</sequence>
<gene>
    <name evidence="1" type="ORF">T459_23422</name>
</gene>
<keyword evidence="2" id="KW-1185">Reference proteome</keyword>
<dbReference type="EMBL" id="AYRZ02000009">
    <property type="protein sequence ID" value="PHT72637.1"/>
    <property type="molecule type" value="Genomic_DNA"/>
</dbReference>
<name>A0A2G2YS99_CAPAN</name>